<feature type="region of interest" description="Disordered" evidence="1">
    <location>
        <begin position="798"/>
        <end position="823"/>
    </location>
</feature>
<evidence type="ECO:0000313" key="5">
    <source>
        <dbReference type="Proteomes" id="UP000019114"/>
    </source>
</evidence>
<evidence type="ECO:0000256" key="1">
    <source>
        <dbReference type="SAM" id="MobiDB-lite"/>
    </source>
</evidence>
<dbReference type="Gene3D" id="3.40.50.12780">
    <property type="entry name" value="N-terminal domain of ligase-like"/>
    <property type="match status" value="2"/>
</dbReference>
<accession>W4IPG0</accession>
<evidence type="ECO:0000256" key="2">
    <source>
        <dbReference type="SAM" id="Phobius"/>
    </source>
</evidence>
<dbReference type="AlphaFoldDB" id="W4IPG0"/>
<sequence>MNIIFTVCTFFIYLIFVIGYVTQINGRSKCFSEIYEKACNEEESNVYCIKDHKKKSSVYTFKHILKLLLEKKKSDNDKIGFVENSCGEINNFMTYGTFYEKVCSFSHSLDTYGGKGIEARKYDEDKNNGMFKLLGLYGSNSINWLVTDMGCMMSGVTTLVMHSKFSIDLIVDILKRTQLEWLCIDLDLVEGLLCHIKELPHLKKLIILDTLVKYKKKGINEEESDDEKKYEGLRKDSNNKKNNKNNKDNKNNKGNKNNKDNEKNHHHHHNNNSINNKKNKTEREGEGGKNALHEFSNLEKDVSSGSFEYDKEKLEKLNVLKEKAKEFGISIIEFDNMTKGIKKTNMKIQNEDPDFITSIVYTSGTSGQPKGVMLSNKNFHSTVAPLCDHNVIKNMKPKTHFSYLPVSHAFERVLVYMAVILGIKINIWSKDISCFSKDLYNSDVEVLAGVPKVFTRIYTNIMTEINNLPVLKKSLVKNILSLRKHFNNGSFGKFIEKCTNISSRIKGNVNPKMQMLLNGGGKLSSKIADELCVLLNVDYIQGYGLTESTGALFVQDGLGCNTENVGGPISSSTRYKLISWEKYKANDLCPKGELFVKSDSMFSGYFLEREYTKNAFTDDGYFKTGDVFQINEDGSLTFLDRSKGLVKLSQGEYIETDMLNNLYSVILFVNFCVAYGDDSMDGPLAIISVDKSLLFKCLKEDNMLEGTGVNEKNYSEKLIDEILNQSIYVDYVKGKMMEVYKKTNLNRYNIINDIYLTSKTWDMNNYLTPTLKIRRFNVFKDFSFYIDQVKKKYEDKLKGSSTDSKSSVKSGGKKEEKENKKNDIGENKVKSEVKNEIISNLGSMNITLFHLCFFGFLFVILNFTLDVKNEVKSEVKSEEKNEKKAKERLTKSKISKPEQRNVLKCEQNNAVCNFPTNKKIVKETNLKQLRVPNVPELQVNA</sequence>
<name>W4IPG0_PLAFA</name>
<organism evidence="4 5">
    <name type="scientific">Plasmodium falciparum NF135/5.C10</name>
    <dbReference type="NCBI Taxonomy" id="1036726"/>
    <lineage>
        <taxon>Eukaryota</taxon>
        <taxon>Sar</taxon>
        <taxon>Alveolata</taxon>
        <taxon>Apicomplexa</taxon>
        <taxon>Aconoidasida</taxon>
        <taxon>Haemosporida</taxon>
        <taxon>Plasmodiidae</taxon>
        <taxon>Plasmodium</taxon>
        <taxon>Plasmodium (Laverania)</taxon>
    </lineage>
</organism>
<dbReference type="Pfam" id="PF00501">
    <property type="entry name" value="AMP-binding"/>
    <property type="match status" value="1"/>
</dbReference>
<dbReference type="PROSITE" id="PS00455">
    <property type="entry name" value="AMP_BINDING"/>
    <property type="match status" value="1"/>
</dbReference>
<protein>
    <recommendedName>
        <fullName evidence="3">AMP-dependent synthetase/ligase domain-containing protein</fullName>
    </recommendedName>
</protein>
<dbReference type="GO" id="GO:0005783">
    <property type="term" value="C:endoplasmic reticulum"/>
    <property type="evidence" value="ECO:0007669"/>
    <property type="project" value="TreeGrafter"/>
</dbReference>
<dbReference type="Proteomes" id="UP000019114">
    <property type="component" value="Unassembled WGS sequence"/>
</dbReference>
<keyword evidence="2" id="KW-0472">Membrane</keyword>
<reference evidence="4 5" key="1">
    <citation type="submission" date="2013-02" db="EMBL/GenBank/DDBJ databases">
        <title>The Genome Annotation of Plasmodium falciparum NF135/5.C10.</title>
        <authorList>
            <consortium name="The Broad Institute Genome Sequencing Platform"/>
            <consortium name="The Broad Institute Genome Sequencing Center for Infectious Disease"/>
            <person name="Neafsey D."/>
            <person name="Hoffman S."/>
            <person name="Volkman S."/>
            <person name="Rosenthal P."/>
            <person name="Walker B."/>
            <person name="Young S.K."/>
            <person name="Zeng Q."/>
            <person name="Gargeya S."/>
            <person name="Fitzgerald M."/>
            <person name="Haas B."/>
            <person name="Abouelleil A."/>
            <person name="Allen A.W."/>
            <person name="Alvarado L."/>
            <person name="Arachchi H.M."/>
            <person name="Berlin A.M."/>
            <person name="Chapman S.B."/>
            <person name="Gainer-Dewar J."/>
            <person name="Goldberg J."/>
            <person name="Griggs A."/>
            <person name="Gujja S."/>
            <person name="Hansen M."/>
            <person name="Howarth C."/>
            <person name="Imamovic A."/>
            <person name="Ireland A."/>
            <person name="Larimer J."/>
            <person name="McCowan C."/>
            <person name="Murphy C."/>
            <person name="Pearson M."/>
            <person name="Poon T.W."/>
            <person name="Priest M."/>
            <person name="Roberts A."/>
            <person name="Saif S."/>
            <person name="Shea T."/>
            <person name="Sisk P."/>
            <person name="Sykes S."/>
            <person name="Wortman J."/>
            <person name="Nusbaum C."/>
            <person name="Birren B."/>
        </authorList>
    </citation>
    <scope>NUCLEOTIDE SEQUENCE [LARGE SCALE GENOMIC DNA]</scope>
    <source>
        <strain evidence="4 5">NF135/5.C10</strain>
    </source>
</reference>
<reference evidence="4 5" key="2">
    <citation type="submission" date="2013-02" db="EMBL/GenBank/DDBJ databases">
        <title>The Genome Sequence of Plasmodium falciparum NF135/5.C10.</title>
        <authorList>
            <consortium name="The Broad Institute Genome Sequencing Platform"/>
            <consortium name="The Broad Institute Genome Sequencing Center for Infectious Disease"/>
            <person name="Neafsey D."/>
            <person name="Cheeseman I."/>
            <person name="Volkman S."/>
            <person name="Adams J."/>
            <person name="Walker B."/>
            <person name="Young S.K."/>
            <person name="Zeng Q."/>
            <person name="Gargeya S."/>
            <person name="Fitzgerald M."/>
            <person name="Haas B."/>
            <person name="Abouelleil A."/>
            <person name="Alvarado L."/>
            <person name="Arachchi H.M."/>
            <person name="Berlin A.M."/>
            <person name="Chapman S.B."/>
            <person name="Dewar J."/>
            <person name="Goldberg J."/>
            <person name="Griggs A."/>
            <person name="Gujja S."/>
            <person name="Hansen M."/>
            <person name="Howarth C."/>
            <person name="Imamovic A."/>
            <person name="Larimer J."/>
            <person name="McCowan C."/>
            <person name="Murphy C."/>
            <person name="Neiman D."/>
            <person name="Pearson M."/>
            <person name="Priest M."/>
            <person name="Roberts A."/>
            <person name="Saif S."/>
            <person name="Shea T."/>
            <person name="Sisk P."/>
            <person name="Sykes S."/>
            <person name="Wortman J."/>
            <person name="Nusbaum C."/>
            <person name="Birren B."/>
        </authorList>
    </citation>
    <scope>NUCLEOTIDE SEQUENCE [LARGE SCALE GENOMIC DNA]</scope>
    <source>
        <strain evidence="4 5">NF135/5.C10</strain>
    </source>
</reference>
<gene>
    <name evidence="4" type="ORF">PFNF135_00689</name>
</gene>
<proteinExistence type="predicted"/>
<dbReference type="InterPro" id="IPR042099">
    <property type="entry name" value="ANL_N_sf"/>
</dbReference>
<feature type="compositionally biased region" description="Low complexity" evidence="1">
    <location>
        <begin position="799"/>
        <end position="810"/>
    </location>
</feature>
<dbReference type="PANTHER" id="PTHR43272:SF3">
    <property type="entry name" value="LONG CHAIN ACYL-COA SYNTHETASE 4"/>
    <property type="match status" value="1"/>
</dbReference>
<dbReference type="InterPro" id="IPR000873">
    <property type="entry name" value="AMP-dep_synth/lig_dom"/>
</dbReference>
<dbReference type="GO" id="GO:0004467">
    <property type="term" value="F:long-chain fatty acid-CoA ligase activity"/>
    <property type="evidence" value="ECO:0007669"/>
    <property type="project" value="TreeGrafter"/>
</dbReference>
<keyword evidence="2" id="KW-1133">Transmembrane helix</keyword>
<dbReference type="InterPro" id="IPR020845">
    <property type="entry name" value="AMP-binding_CS"/>
</dbReference>
<feature type="region of interest" description="Disordered" evidence="1">
    <location>
        <begin position="223"/>
        <end position="297"/>
    </location>
</feature>
<feature type="transmembrane region" description="Helical" evidence="2">
    <location>
        <begin position="846"/>
        <end position="865"/>
    </location>
</feature>
<feature type="compositionally biased region" description="Basic and acidic residues" evidence="1">
    <location>
        <begin position="226"/>
        <end position="263"/>
    </location>
</feature>
<dbReference type="GO" id="GO:0016020">
    <property type="term" value="C:membrane"/>
    <property type="evidence" value="ECO:0007669"/>
    <property type="project" value="TreeGrafter"/>
</dbReference>
<dbReference type="OrthoDB" id="1700726at2759"/>
<evidence type="ECO:0000259" key="3">
    <source>
        <dbReference type="Pfam" id="PF00501"/>
    </source>
</evidence>
<evidence type="ECO:0000313" key="4">
    <source>
        <dbReference type="EMBL" id="ETW44914.1"/>
    </source>
</evidence>
<feature type="compositionally biased region" description="Basic and acidic residues" evidence="1">
    <location>
        <begin position="812"/>
        <end position="823"/>
    </location>
</feature>
<feature type="region of interest" description="Disordered" evidence="1">
    <location>
        <begin position="876"/>
        <end position="895"/>
    </location>
</feature>
<dbReference type="EMBL" id="KI926021">
    <property type="protein sequence ID" value="ETW44914.1"/>
    <property type="molecule type" value="Genomic_DNA"/>
</dbReference>
<dbReference type="PANTHER" id="PTHR43272">
    <property type="entry name" value="LONG-CHAIN-FATTY-ACID--COA LIGASE"/>
    <property type="match status" value="1"/>
</dbReference>
<keyword evidence="2" id="KW-0812">Transmembrane</keyword>
<dbReference type="SUPFAM" id="SSF56801">
    <property type="entry name" value="Acetyl-CoA synthetase-like"/>
    <property type="match status" value="1"/>
</dbReference>
<feature type="domain" description="AMP-dependent synthetase/ligase" evidence="3">
    <location>
        <begin position="91"/>
        <end position="606"/>
    </location>
</feature>